<evidence type="ECO:0008006" key="4">
    <source>
        <dbReference type="Google" id="ProtNLM"/>
    </source>
</evidence>
<reference evidence="3" key="1">
    <citation type="journal article" date="2017" name="Proc. Natl. Acad. Sci. U.S.A.">
        <title>Simulation of Deepwater Horizon oil plume reveals substrate specialization within a complex community of hydrocarbon degraders.</title>
        <authorList>
            <person name="Hu P."/>
            <person name="Dubinsky E.A."/>
            <person name="Probst A.J."/>
            <person name="Wang J."/>
            <person name="Sieber C.M.K."/>
            <person name="Tom L.M."/>
            <person name="Gardinali P."/>
            <person name="Banfield J.F."/>
            <person name="Atlas R.M."/>
            <person name="Andersen G.L."/>
        </authorList>
    </citation>
    <scope>NUCLEOTIDE SEQUENCE [LARGE SCALE GENOMIC DNA]</scope>
</reference>
<dbReference type="InterPro" id="IPR032314">
    <property type="entry name" value="DUF4845"/>
</dbReference>
<name>A0A1Y5HFU3_OLEAN</name>
<keyword evidence="1" id="KW-1133">Transmembrane helix</keyword>
<evidence type="ECO:0000313" key="3">
    <source>
        <dbReference type="Proteomes" id="UP000227088"/>
    </source>
</evidence>
<protein>
    <recommendedName>
        <fullName evidence="4">DUF4845 domain-containing protein</fullName>
    </recommendedName>
</protein>
<feature type="transmembrane region" description="Helical" evidence="1">
    <location>
        <begin position="12"/>
        <end position="33"/>
    </location>
</feature>
<sequence>MFKHNLKSRQAGASFISILAFLVLLVFSLNFVVRIFALHWDDKILVSILDDLPEVIHRDTSVKEVRKLLNSRLDINRMRMIPMNELVITKHKGQIKLIWQYERREHVMSNVDIALTFNHEYDF</sequence>
<evidence type="ECO:0000256" key="1">
    <source>
        <dbReference type="SAM" id="Phobius"/>
    </source>
</evidence>
<dbReference type="AlphaFoldDB" id="A0A1Y5HFU3"/>
<proteinExistence type="predicted"/>
<dbReference type="Proteomes" id="UP000227088">
    <property type="component" value="Unassembled WGS sequence"/>
</dbReference>
<evidence type="ECO:0000313" key="2">
    <source>
        <dbReference type="EMBL" id="OUS33992.1"/>
    </source>
</evidence>
<keyword evidence="1" id="KW-0812">Transmembrane</keyword>
<dbReference type="EMBL" id="MABE01000731">
    <property type="protein sequence ID" value="OUS33992.1"/>
    <property type="molecule type" value="Genomic_DNA"/>
</dbReference>
<gene>
    <name evidence="2" type="ORF">A9R00_12800</name>
</gene>
<keyword evidence="1" id="KW-0472">Membrane</keyword>
<organism evidence="2 3">
    <name type="scientific">Oleispira antarctica</name>
    <dbReference type="NCBI Taxonomy" id="188908"/>
    <lineage>
        <taxon>Bacteria</taxon>
        <taxon>Pseudomonadati</taxon>
        <taxon>Pseudomonadota</taxon>
        <taxon>Gammaproteobacteria</taxon>
        <taxon>Oceanospirillales</taxon>
        <taxon>Oceanospirillaceae</taxon>
        <taxon>Oleispira</taxon>
    </lineage>
</organism>
<dbReference type="Pfam" id="PF16137">
    <property type="entry name" value="DUF4845"/>
    <property type="match status" value="1"/>
</dbReference>
<accession>A0A1Y5HFU3</accession>
<comment type="caution">
    <text evidence="2">The sequence shown here is derived from an EMBL/GenBank/DDBJ whole genome shotgun (WGS) entry which is preliminary data.</text>
</comment>